<dbReference type="GO" id="GO:0003723">
    <property type="term" value="F:RNA binding"/>
    <property type="evidence" value="ECO:0007669"/>
    <property type="project" value="UniProtKB-KW"/>
</dbReference>
<dbReference type="GO" id="GO:0034462">
    <property type="term" value="P:small-subunit processome assembly"/>
    <property type="evidence" value="ECO:0007669"/>
    <property type="project" value="TreeGrafter"/>
</dbReference>
<evidence type="ECO:0000256" key="2">
    <source>
        <dbReference type="ARBA" id="ARBA00005819"/>
    </source>
</evidence>
<dbReference type="SUPFAM" id="SSF54928">
    <property type="entry name" value="RNA-binding domain, RBD"/>
    <property type="match status" value="1"/>
</dbReference>
<gene>
    <name evidence="7" type="ORF">H4R18_001688</name>
</gene>
<dbReference type="InterPro" id="IPR034353">
    <property type="entry name" value="ABT1/ESF2_RRM"/>
</dbReference>
<feature type="compositionally biased region" description="Basic and acidic residues" evidence="6">
    <location>
        <begin position="1"/>
        <end position="21"/>
    </location>
</feature>
<evidence type="ECO:0000256" key="5">
    <source>
        <dbReference type="ARBA" id="ARBA00032634"/>
    </source>
</evidence>
<dbReference type="GO" id="GO:0000480">
    <property type="term" value="P:endonucleolytic cleavage in 5'-ETS of tricistronic rRNA transcript (SSU-rRNA, 5.8S rRNA, LSU-rRNA)"/>
    <property type="evidence" value="ECO:0007669"/>
    <property type="project" value="TreeGrafter"/>
</dbReference>
<dbReference type="GO" id="GO:0000447">
    <property type="term" value="P:endonucleolytic cleavage in ITS1 to separate SSU-rRNA from 5.8S rRNA and LSU-rRNA from tricistronic rRNA transcript (SSU-rRNA, 5.8S rRNA, LSU-rRNA)"/>
    <property type="evidence" value="ECO:0007669"/>
    <property type="project" value="TreeGrafter"/>
</dbReference>
<evidence type="ECO:0000256" key="3">
    <source>
        <dbReference type="ARBA" id="ARBA00022884"/>
    </source>
</evidence>
<keyword evidence="4" id="KW-0539">Nucleus</keyword>
<keyword evidence="3" id="KW-0694">RNA-binding</keyword>
<dbReference type="PANTHER" id="PTHR12311:SF7">
    <property type="entry name" value="ACTIVATOR OF BASAL TRANSCRIPTION 1"/>
    <property type="match status" value="1"/>
</dbReference>
<sequence length="316" mass="36143">MGSEGGERSTDELSDSDRSADELNDELNDEPNDEPNDGDRSTDESADDDDDDRHESADDDDDDRHESAADDATKKSGGIVSRKDVERAQKRERKSGVVYMSRVPPFMRADKVRHMLEKYGEVGRVYLVEEDDKRRKRRVKGGGNRRRQYVEGWIEFGNKKYAKAVASMLNNTPMGGKKKHGFYHDDLWNLRYLPRFKWRHLVEQLATERAAKEQRLQMEVAQSRRELDAYIRSVDQAKKISGIRARLDAQIARGQDVQPMADRSRNVWQRDVVVRDPSAAAADSSARPGKRARRGPEKQQQQQPDAQITSVLGKIF</sequence>
<dbReference type="CDD" id="cd12263">
    <property type="entry name" value="RRM_ABT1_like"/>
    <property type="match status" value="1"/>
</dbReference>
<feature type="region of interest" description="Disordered" evidence="6">
    <location>
        <begin position="275"/>
        <end position="310"/>
    </location>
</feature>
<evidence type="ECO:0000313" key="7">
    <source>
        <dbReference type="EMBL" id="KAJ2783479.1"/>
    </source>
</evidence>
<dbReference type="OrthoDB" id="287393at2759"/>
<proteinExistence type="inferred from homology"/>
<evidence type="ECO:0000313" key="8">
    <source>
        <dbReference type="Proteomes" id="UP001140217"/>
    </source>
</evidence>
<evidence type="ECO:0000256" key="6">
    <source>
        <dbReference type="SAM" id="MobiDB-lite"/>
    </source>
</evidence>
<dbReference type="InterPro" id="IPR012677">
    <property type="entry name" value="Nucleotide-bd_a/b_plait_sf"/>
</dbReference>
<dbReference type="Proteomes" id="UP001140217">
    <property type="component" value="Unassembled WGS sequence"/>
</dbReference>
<comment type="caution">
    <text evidence="7">The sequence shown here is derived from an EMBL/GenBank/DDBJ whole genome shotgun (WGS) entry which is preliminary data.</text>
</comment>
<dbReference type="EMBL" id="JANBUL010000046">
    <property type="protein sequence ID" value="KAJ2783479.1"/>
    <property type="molecule type" value="Genomic_DNA"/>
</dbReference>
<dbReference type="InterPro" id="IPR035979">
    <property type="entry name" value="RBD_domain_sf"/>
</dbReference>
<dbReference type="GO" id="GO:0005730">
    <property type="term" value="C:nucleolus"/>
    <property type="evidence" value="ECO:0007669"/>
    <property type="project" value="UniProtKB-SubCell"/>
</dbReference>
<comment type="similarity">
    <text evidence="2">Belongs to the ESF2/ABP1 family.</text>
</comment>
<feature type="region of interest" description="Disordered" evidence="6">
    <location>
        <begin position="1"/>
        <end position="96"/>
    </location>
</feature>
<name>A0A9W8HKR9_9FUNG</name>
<dbReference type="Gene3D" id="3.30.70.330">
    <property type="match status" value="1"/>
</dbReference>
<feature type="compositionally biased region" description="Acidic residues" evidence="6">
    <location>
        <begin position="22"/>
        <end position="36"/>
    </location>
</feature>
<keyword evidence="8" id="KW-1185">Reference proteome</keyword>
<dbReference type="GO" id="GO:0000472">
    <property type="term" value="P:endonucleolytic cleavage to generate mature 5'-end of SSU-rRNA from (SSU-rRNA, 5.8S rRNA, LSU-rRNA)"/>
    <property type="evidence" value="ECO:0007669"/>
    <property type="project" value="TreeGrafter"/>
</dbReference>
<evidence type="ECO:0000256" key="4">
    <source>
        <dbReference type="ARBA" id="ARBA00023242"/>
    </source>
</evidence>
<dbReference type="PANTHER" id="PTHR12311">
    <property type="entry name" value="ACTIVATOR OF BASAL TRANSCRIPTION 1"/>
    <property type="match status" value="1"/>
</dbReference>
<dbReference type="InterPro" id="IPR039119">
    <property type="entry name" value="ABT1/Esf2"/>
</dbReference>
<feature type="compositionally biased region" description="Acidic residues" evidence="6">
    <location>
        <begin position="44"/>
        <end position="63"/>
    </location>
</feature>
<organism evidence="7 8">
    <name type="scientific">Coemansia javaensis</name>
    <dbReference type="NCBI Taxonomy" id="2761396"/>
    <lineage>
        <taxon>Eukaryota</taxon>
        <taxon>Fungi</taxon>
        <taxon>Fungi incertae sedis</taxon>
        <taxon>Zoopagomycota</taxon>
        <taxon>Kickxellomycotina</taxon>
        <taxon>Kickxellomycetes</taxon>
        <taxon>Kickxellales</taxon>
        <taxon>Kickxellaceae</taxon>
        <taxon>Coemansia</taxon>
    </lineage>
</organism>
<reference evidence="7" key="1">
    <citation type="submission" date="2022-07" db="EMBL/GenBank/DDBJ databases">
        <title>Phylogenomic reconstructions and comparative analyses of Kickxellomycotina fungi.</title>
        <authorList>
            <person name="Reynolds N.K."/>
            <person name="Stajich J.E."/>
            <person name="Barry K."/>
            <person name="Grigoriev I.V."/>
            <person name="Crous P."/>
            <person name="Smith M.E."/>
        </authorList>
    </citation>
    <scope>NUCLEOTIDE SEQUENCE</scope>
    <source>
        <strain evidence="7">NBRC 105414</strain>
    </source>
</reference>
<comment type="subcellular location">
    <subcellularLocation>
        <location evidence="1">Nucleus</location>
        <location evidence="1">Nucleolus</location>
    </subcellularLocation>
</comment>
<feature type="compositionally biased region" description="Basic and acidic residues" evidence="6">
    <location>
        <begin position="64"/>
        <end position="74"/>
    </location>
</feature>
<protein>
    <recommendedName>
        <fullName evidence="5">18S rRNA factor 2</fullName>
    </recommendedName>
</protein>
<feature type="compositionally biased region" description="Low complexity" evidence="6">
    <location>
        <begin position="275"/>
        <end position="287"/>
    </location>
</feature>
<evidence type="ECO:0000256" key="1">
    <source>
        <dbReference type="ARBA" id="ARBA00004604"/>
    </source>
</evidence>
<accession>A0A9W8HKR9</accession>
<dbReference type="AlphaFoldDB" id="A0A9W8HKR9"/>